<keyword evidence="1" id="KW-0436">Ligase</keyword>
<dbReference type="InterPro" id="IPR004101">
    <property type="entry name" value="Mur_ligase_C"/>
</dbReference>
<dbReference type="InterPro" id="IPR036615">
    <property type="entry name" value="Mur_ligase_C_dom_sf"/>
</dbReference>
<dbReference type="Pfam" id="PF08245">
    <property type="entry name" value="Mur_ligase_M"/>
    <property type="match status" value="1"/>
</dbReference>
<keyword evidence="3" id="KW-0067">ATP-binding</keyword>
<evidence type="ECO:0000256" key="1">
    <source>
        <dbReference type="ARBA" id="ARBA00022598"/>
    </source>
</evidence>
<evidence type="ECO:0000259" key="6">
    <source>
        <dbReference type="Pfam" id="PF08245"/>
    </source>
</evidence>
<dbReference type="GO" id="GO:0009252">
    <property type="term" value="P:peptidoglycan biosynthetic process"/>
    <property type="evidence" value="ECO:0007669"/>
    <property type="project" value="InterPro"/>
</dbReference>
<evidence type="ECO:0000256" key="2">
    <source>
        <dbReference type="ARBA" id="ARBA00022741"/>
    </source>
</evidence>
<proteinExistence type="predicted"/>
<evidence type="ECO:0008006" key="8">
    <source>
        <dbReference type="Google" id="ProtNLM"/>
    </source>
</evidence>
<dbReference type="InterPro" id="IPR013221">
    <property type="entry name" value="Mur_ligase_cen"/>
</dbReference>
<dbReference type="NCBIfam" id="TIGR01081">
    <property type="entry name" value="mpl"/>
    <property type="match status" value="1"/>
</dbReference>
<dbReference type="SUPFAM" id="SSF51984">
    <property type="entry name" value="MurCD N-terminal domain"/>
    <property type="match status" value="1"/>
</dbReference>
<feature type="domain" description="Mur ligase central" evidence="6">
    <location>
        <begin position="110"/>
        <end position="293"/>
    </location>
</feature>
<gene>
    <name evidence="7" type="ORF">METZ01_LOCUS16205</name>
</gene>
<dbReference type="AlphaFoldDB" id="A0A381P8U5"/>
<accession>A0A381P8U5</accession>
<name>A0A381P8U5_9ZZZZ</name>
<dbReference type="Gene3D" id="3.90.190.20">
    <property type="entry name" value="Mur ligase, C-terminal domain"/>
    <property type="match status" value="1"/>
</dbReference>
<dbReference type="SUPFAM" id="SSF53244">
    <property type="entry name" value="MurD-like peptide ligases, peptide-binding domain"/>
    <property type="match status" value="1"/>
</dbReference>
<reference evidence="7" key="1">
    <citation type="submission" date="2018-05" db="EMBL/GenBank/DDBJ databases">
        <authorList>
            <person name="Lanie J.A."/>
            <person name="Ng W.-L."/>
            <person name="Kazmierczak K.M."/>
            <person name="Andrzejewski T.M."/>
            <person name="Davidsen T.M."/>
            <person name="Wayne K.J."/>
            <person name="Tettelin H."/>
            <person name="Glass J.I."/>
            <person name="Rusch D."/>
            <person name="Podicherti R."/>
            <person name="Tsui H.-C.T."/>
            <person name="Winkler M.E."/>
        </authorList>
    </citation>
    <scope>NUCLEOTIDE SEQUENCE</scope>
</reference>
<evidence type="ECO:0000259" key="4">
    <source>
        <dbReference type="Pfam" id="PF01225"/>
    </source>
</evidence>
<sequence length="450" mass="50713">MSVKKIHILGICGTFMGSLALLARELGFEVSGCDENIYPPMSDLLQEQNIRVNQGFKKTDLPQADLYLIGNVISRGNESIEYILDSKLPHTSGPAWLSENVLQNRRVIAVSGTHGKTSTTAMLTWILVNLGFDPGFLIAGRPKDFSVSAKLGKGEIFVIEADEYDTAFFDKRAKLIHYNPEVLIINNLEFDHADIYRNLSEIQKQFHNLIRTMSSEDLIVFPSDDKNIEAVLELGVWSGKSEFGSKGKDLNYFEAIKKDHSSLKFFINKEKVEINWNMLGEHNARNAMAALLALHHFDITLSDSAKCLETFSGVQRRLETIIDREELKLFDDFAHHPTAIEETLRALRARYKDNRIIALIEIRSNTMKSGLHDKALLSATSEANLVFWKGPDENQLGNLVNQSPKNQNIIDSVELFAEELRRSIINERDVIVMMSNGSFDGLADLLKSKL</sequence>
<dbReference type="InterPro" id="IPR005757">
    <property type="entry name" value="Mpl"/>
</dbReference>
<dbReference type="PANTHER" id="PTHR43445">
    <property type="entry name" value="UDP-N-ACETYLMURAMATE--L-ALANINE LIGASE-RELATED"/>
    <property type="match status" value="1"/>
</dbReference>
<organism evidence="7">
    <name type="scientific">marine metagenome</name>
    <dbReference type="NCBI Taxonomy" id="408172"/>
    <lineage>
        <taxon>unclassified sequences</taxon>
        <taxon>metagenomes</taxon>
        <taxon>ecological metagenomes</taxon>
    </lineage>
</organism>
<dbReference type="SUPFAM" id="SSF53623">
    <property type="entry name" value="MurD-like peptide ligases, catalytic domain"/>
    <property type="match status" value="1"/>
</dbReference>
<dbReference type="EMBL" id="UINC01000914">
    <property type="protein sequence ID" value="SUZ63351.1"/>
    <property type="molecule type" value="Genomic_DNA"/>
</dbReference>
<evidence type="ECO:0000256" key="3">
    <source>
        <dbReference type="ARBA" id="ARBA00022840"/>
    </source>
</evidence>
<protein>
    <recommendedName>
        <fullName evidence="8">Mur ligase central domain-containing protein</fullName>
    </recommendedName>
</protein>
<dbReference type="InterPro" id="IPR000713">
    <property type="entry name" value="Mur_ligase_N"/>
</dbReference>
<evidence type="ECO:0000259" key="5">
    <source>
        <dbReference type="Pfam" id="PF02875"/>
    </source>
</evidence>
<dbReference type="InterPro" id="IPR050061">
    <property type="entry name" value="MurCDEF_pg_biosynth"/>
</dbReference>
<dbReference type="PANTHER" id="PTHR43445:SF5">
    <property type="entry name" value="UDP-N-ACETYLMURAMATE--L-ALANYL-GAMMA-D-GLUTAMYL-MESO-2,6-DIAMINOHEPTANDIOATE LIGASE"/>
    <property type="match status" value="1"/>
</dbReference>
<dbReference type="GO" id="GO:0005524">
    <property type="term" value="F:ATP binding"/>
    <property type="evidence" value="ECO:0007669"/>
    <property type="project" value="UniProtKB-KW"/>
</dbReference>
<feature type="domain" description="Mur ligase N-terminal catalytic" evidence="4">
    <location>
        <begin position="5"/>
        <end position="101"/>
    </location>
</feature>
<evidence type="ECO:0000313" key="7">
    <source>
        <dbReference type="EMBL" id="SUZ63351.1"/>
    </source>
</evidence>
<dbReference type="InterPro" id="IPR036565">
    <property type="entry name" value="Mur-like_cat_sf"/>
</dbReference>
<keyword evidence="2" id="KW-0547">Nucleotide-binding</keyword>
<dbReference type="Gene3D" id="3.40.1190.10">
    <property type="entry name" value="Mur-like, catalytic domain"/>
    <property type="match status" value="1"/>
</dbReference>
<dbReference type="Gene3D" id="3.40.50.720">
    <property type="entry name" value="NAD(P)-binding Rossmann-like Domain"/>
    <property type="match status" value="1"/>
</dbReference>
<feature type="domain" description="Mur ligase C-terminal" evidence="5">
    <location>
        <begin position="316"/>
        <end position="437"/>
    </location>
</feature>
<dbReference type="Pfam" id="PF02875">
    <property type="entry name" value="Mur_ligase_C"/>
    <property type="match status" value="1"/>
</dbReference>
<dbReference type="Pfam" id="PF01225">
    <property type="entry name" value="Mur_ligase"/>
    <property type="match status" value="1"/>
</dbReference>
<dbReference type="GO" id="GO:0071555">
    <property type="term" value="P:cell wall organization"/>
    <property type="evidence" value="ECO:0007669"/>
    <property type="project" value="InterPro"/>
</dbReference>
<dbReference type="GO" id="GO:0016881">
    <property type="term" value="F:acid-amino acid ligase activity"/>
    <property type="evidence" value="ECO:0007669"/>
    <property type="project" value="InterPro"/>
</dbReference>